<reference evidence="3 4" key="1">
    <citation type="submission" date="2019-03" db="EMBL/GenBank/DDBJ databases">
        <title>Whole genome sequence of Arthrobacter sp JH1-1.</title>
        <authorList>
            <person name="Trinh H.N."/>
        </authorList>
    </citation>
    <scope>NUCLEOTIDE SEQUENCE [LARGE SCALE GENOMIC DNA]</scope>
    <source>
        <strain evidence="3 4">JH1-1</strain>
    </source>
</reference>
<evidence type="ECO:0000259" key="2">
    <source>
        <dbReference type="PROSITE" id="PS51168"/>
    </source>
</evidence>
<dbReference type="GO" id="GO:0046417">
    <property type="term" value="P:chorismate metabolic process"/>
    <property type="evidence" value="ECO:0007669"/>
    <property type="project" value="InterPro"/>
</dbReference>
<proteinExistence type="predicted"/>
<dbReference type="AlphaFoldDB" id="A0A4R5KL65"/>
<dbReference type="PANTHER" id="PTHR38041">
    <property type="entry name" value="CHORISMATE MUTASE"/>
    <property type="match status" value="1"/>
</dbReference>
<dbReference type="OrthoDB" id="3233357at2"/>
<dbReference type="PROSITE" id="PS51168">
    <property type="entry name" value="CHORISMATE_MUT_2"/>
    <property type="match status" value="1"/>
</dbReference>
<evidence type="ECO:0000313" key="4">
    <source>
        <dbReference type="Proteomes" id="UP000295511"/>
    </source>
</evidence>
<dbReference type="GO" id="GO:0009697">
    <property type="term" value="P:salicylic acid biosynthetic process"/>
    <property type="evidence" value="ECO:0007669"/>
    <property type="project" value="TreeGrafter"/>
</dbReference>
<dbReference type="Gene3D" id="1.20.59.10">
    <property type="entry name" value="Chorismate mutase"/>
    <property type="match status" value="1"/>
</dbReference>
<comment type="caution">
    <text evidence="3">The sequence shown here is derived from an EMBL/GenBank/DDBJ whole genome shotgun (WGS) entry which is preliminary data.</text>
</comment>
<dbReference type="InterPro" id="IPR002701">
    <property type="entry name" value="CM_II_prokaryot"/>
</dbReference>
<dbReference type="EMBL" id="SMRU01000013">
    <property type="protein sequence ID" value="TDF95297.1"/>
    <property type="molecule type" value="Genomic_DNA"/>
</dbReference>
<protein>
    <submittedName>
        <fullName evidence="3">Chorismate mutase</fullName>
    </submittedName>
</protein>
<accession>A0A4R5KL65</accession>
<dbReference type="InterPro" id="IPR036263">
    <property type="entry name" value="Chorismate_II_sf"/>
</dbReference>
<feature type="domain" description="Chorismate mutase" evidence="2">
    <location>
        <begin position="1"/>
        <end position="92"/>
    </location>
</feature>
<dbReference type="InterPro" id="IPR051331">
    <property type="entry name" value="Chorismate_mutase-related"/>
</dbReference>
<organism evidence="3 4">
    <name type="scientific">Arthrobacter terricola</name>
    <dbReference type="NCBI Taxonomy" id="2547396"/>
    <lineage>
        <taxon>Bacteria</taxon>
        <taxon>Bacillati</taxon>
        <taxon>Actinomycetota</taxon>
        <taxon>Actinomycetes</taxon>
        <taxon>Micrococcales</taxon>
        <taxon>Micrococcaceae</taxon>
        <taxon>Arthrobacter</taxon>
    </lineage>
</organism>
<evidence type="ECO:0000256" key="1">
    <source>
        <dbReference type="ARBA" id="ARBA00023235"/>
    </source>
</evidence>
<keyword evidence="1" id="KW-0413">Isomerase</keyword>
<dbReference type="SUPFAM" id="SSF48600">
    <property type="entry name" value="Chorismate mutase II"/>
    <property type="match status" value="1"/>
</dbReference>
<dbReference type="Pfam" id="PF01817">
    <property type="entry name" value="CM_2"/>
    <property type="match status" value="1"/>
</dbReference>
<dbReference type="GO" id="GO:0004106">
    <property type="term" value="F:chorismate mutase activity"/>
    <property type="evidence" value="ECO:0007669"/>
    <property type="project" value="InterPro"/>
</dbReference>
<dbReference type="PANTHER" id="PTHR38041:SF1">
    <property type="entry name" value="CHORISMATE MUTASE"/>
    <property type="match status" value="1"/>
</dbReference>
<evidence type="ECO:0000313" key="3">
    <source>
        <dbReference type="EMBL" id="TDF95297.1"/>
    </source>
</evidence>
<keyword evidence="4" id="KW-1185">Reference proteome</keyword>
<gene>
    <name evidence="3" type="ORF">E1809_12325</name>
</gene>
<sequence length="96" mass="10796">MADLEIETIRNEIDELDRRIVALIAERQKWVIQAGRIKKGQDEDAVKAPDRVERVIFKVRALAEEASASADVVEAAYRALIAGFIDLELGVHRGQR</sequence>
<name>A0A4R5KL65_9MICC</name>
<dbReference type="SMART" id="SM00830">
    <property type="entry name" value="CM_2"/>
    <property type="match status" value="1"/>
</dbReference>
<dbReference type="InterPro" id="IPR036979">
    <property type="entry name" value="CM_dom_sf"/>
</dbReference>
<dbReference type="RefSeq" id="WP_133204530.1">
    <property type="nucleotide sequence ID" value="NZ_SMRU01000013.1"/>
</dbReference>
<dbReference type="Proteomes" id="UP000295511">
    <property type="component" value="Unassembled WGS sequence"/>
</dbReference>